<comment type="caution">
    <text evidence="1">The sequence shown here is derived from an EMBL/GenBank/DDBJ whole genome shotgun (WGS) entry which is preliminary data.</text>
</comment>
<proteinExistence type="predicted"/>
<dbReference type="EMBL" id="LAZR01002662">
    <property type="protein sequence ID" value="KKN27159.1"/>
    <property type="molecule type" value="Genomic_DNA"/>
</dbReference>
<gene>
    <name evidence="1" type="ORF">LCGC14_0867350</name>
</gene>
<protein>
    <submittedName>
        <fullName evidence="1">Uncharacterized protein</fullName>
    </submittedName>
</protein>
<organism evidence="1">
    <name type="scientific">marine sediment metagenome</name>
    <dbReference type="NCBI Taxonomy" id="412755"/>
    <lineage>
        <taxon>unclassified sequences</taxon>
        <taxon>metagenomes</taxon>
        <taxon>ecological metagenomes</taxon>
    </lineage>
</organism>
<evidence type="ECO:0000313" key="1">
    <source>
        <dbReference type="EMBL" id="KKN27159.1"/>
    </source>
</evidence>
<dbReference type="AlphaFoldDB" id="A0A0F9PAJ3"/>
<feature type="non-terminal residue" evidence="1">
    <location>
        <position position="35"/>
    </location>
</feature>
<name>A0A0F9PAJ3_9ZZZZ</name>
<accession>A0A0F9PAJ3</accession>
<sequence>MRIIQLRFQNLNSLVGEWLIDLSHQAFVADGIFAI</sequence>
<reference evidence="1" key="1">
    <citation type="journal article" date="2015" name="Nature">
        <title>Complex archaea that bridge the gap between prokaryotes and eukaryotes.</title>
        <authorList>
            <person name="Spang A."/>
            <person name="Saw J.H."/>
            <person name="Jorgensen S.L."/>
            <person name="Zaremba-Niedzwiedzka K."/>
            <person name="Martijn J."/>
            <person name="Lind A.E."/>
            <person name="van Eijk R."/>
            <person name="Schleper C."/>
            <person name="Guy L."/>
            <person name="Ettema T.J."/>
        </authorList>
    </citation>
    <scope>NUCLEOTIDE SEQUENCE</scope>
</reference>